<dbReference type="EMBL" id="CP020928">
    <property type="protein sequence ID" value="AWF94782.1"/>
    <property type="molecule type" value="Genomic_DNA"/>
</dbReference>
<accession>A0A2S1KP54</accession>
<evidence type="ECO:0000256" key="12">
    <source>
        <dbReference type="PIRSR" id="PIRSR038994-3"/>
    </source>
</evidence>
<dbReference type="InterPro" id="IPR032466">
    <property type="entry name" value="Metal_Hydrolase"/>
</dbReference>
<evidence type="ECO:0000256" key="9">
    <source>
        <dbReference type="PIRNR" id="PIRNR038994"/>
    </source>
</evidence>
<dbReference type="Gene3D" id="3.20.20.140">
    <property type="entry name" value="Metal-dependent hydrolases"/>
    <property type="match status" value="1"/>
</dbReference>
<dbReference type="InterPro" id="IPR003764">
    <property type="entry name" value="GlcNAc_6-P_deAcase"/>
</dbReference>
<dbReference type="EC" id="3.5.1.25" evidence="2"/>
<feature type="binding site" evidence="11">
    <location>
        <begin position="241"/>
        <end position="242"/>
    </location>
    <ligand>
        <name>substrate</name>
    </ligand>
</feature>
<dbReference type="PANTHER" id="PTHR11113">
    <property type="entry name" value="N-ACETYLGLUCOSAMINE-6-PHOSPHATE DEACETYLASE"/>
    <property type="match status" value="1"/>
</dbReference>
<feature type="binding site" evidence="11">
    <location>
        <position position="163"/>
    </location>
    <ligand>
        <name>substrate</name>
    </ligand>
</feature>
<dbReference type="GO" id="GO:0008448">
    <property type="term" value="F:N-acetylglucosamine-6-phosphate deacetylase activity"/>
    <property type="evidence" value="ECO:0007669"/>
    <property type="project" value="UniProtKB-EC"/>
</dbReference>
<name>A0A2S1KP54_9LACO</name>
<dbReference type="FunFam" id="3.20.20.140:FF:000004">
    <property type="entry name" value="N-acetylglucosamine-6-phosphate deacetylase"/>
    <property type="match status" value="1"/>
</dbReference>
<evidence type="ECO:0000256" key="4">
    <source>
        <dbReference type="ARBA" id="ARBA00022723"/>
    </source>
</evidence>
<dbReference type="GO" id="GO:0046872">
    <property type="term" value="F:metal ion binding"/>
    <property type="evidence" value="ECO:0007669"/>
    <property type="project" value="UniProtKB-KW"/>
</dbReference>
<keyword evidence="5 9" id="KW-0378">Hydrolase</keyword>
<dbReference type="NCBIfam" id="TIGR00221">
    <property type="entry name" value="nagA"/>
    <property type="match status" value="1"/>
</dbReference>
<evidence type="ECO:0000256" key="5">
    <source>
        <dbReference type="ARBA" id="ARBA00022801"/>
    </source>
</evidence>
<comment type="catalytic activity">
    <reaction evidence="7">
        <text>N-acetyl-D-glucosamine 6-phosphate + H2O = D-glucosamine 6-phosphate + acetate</text>
        <dbReference type="Rhea" id="RHEA:22936"/>
        <dbReference type="ChEBI" id="CHEBI:15377"/>
        <dbReference type="ChEBI" id="CHEBI:30089"/>
        <dbReference type="ChEBI" id="CHEBI:57513"/>
        <dbReference type="ChEBI" id="CHEBI:58725"/>
        <dbReference type="EC" id="3.5.1.25"/>
    </reaction>
</comment>
<comment type="pathway">
    <text evidence="8">Amino-sugar metabolism; N-acetylneuraminate degradation; D-fructose 6-phosphate from N-acetylneuraminate: step 4/5.</text>
</comment>
<keyword evidence="6 9" id="KW-0119">Carbohydrate metabolism</keyword>
<dbReference type="GO" id="GO:0006046">
    <property type="term" value="P:N-acetylglucosamine catabolic process"/>
    <property type="evidence" value="ECO:0007669"/>
    <property type="project" value="TreeGrafter"/>
</dbReference>
<proteinExistence type="inferred from homology"/>
<dbReference type="Gene3D" id="2.30.40.10">
    <property type="entry name" value="Urease, subunit C, domain 1"/>
    <property type="match status" value="1"/>
</dbReference>
<dbReference type="SUPFAM" id="SSF51556">
    <property type="entry name" value="Metallo-dependent hydrolases"/>
    <property type="match status" value="1"/>
</dbReference>
<organism evidence="14 15">
    <name type="scientific">Weissella cibaria</name>
    <dbReference type="NCBI Taxonomy" id="137591"/>
    <lineage>
        <taxon>Bacteria</taxon>
        <taxon>Bacillati</taxon>
        <taxon>Bacillota</taxon>
        <taxon>Bacilli</taxon>
        <taxon>Lactobacillales</taxon>
        <taxon>Lactobacillaceae</taxon>
        <taxon>Weissella</taxon>
    </lineage>
</organism>
<evidence type="ECO:0000256" key="1">
    <source>
        <dbReference type="ARBA" id="ARBA00010716"/>
    </source>
</evidence>
<dbReference type="AlphaFoldDB" id="A0A2S1KP54"/>
<evidence type="ECO:0000256" key="8">
    <source>
        <dbReference type="ARBA" id="ARBA00060590"/>
    </source>
</evidence>
<evidence type="ECO:0000256" key="10">
    <source>
        <dbReference type="PIRSR" id="PIRSR038994-1"/>
    </source>
</evidence>
<dbReference type="Proteomes" id="UP000244870">
    <property type="component" value="Chromosome"/>
</dbReference>
<keyword evidence="4 12" id="KW-0479">Metal-binding</keyword>
<comment type="similarity">
    <text evidence="1 9">Belongs to the metallo-dependent hydrolases superfamily. NagA family.</text>
</comment>
<evidence type="ECO:0000256" key="7">
    <source>
        <dbReference type="ARBA" id="ARBA00047647"/>
    </source>
</evidence>
<dbReference type="PANTHER" id="PTHR11113:SF14">
    <property type="entry name" value="N-ACETYLGLUCOSAMINE-6-PHOSPHATE DEACETYLASE"/>
    <property type="match status" value="1"/>
</dbReference>
<feature type="binding site" evidence="11">
    <location>
        <begin position="329"/>
        <end position="331"/>
    </location>
    <ligand>
        <name>substrate</name>
    </ligand>
</feature>
<dbReference type="PIRSF" id="PIRSF038994">
    <property type="entry name" value="NagA"/>
    <property type="match status" value="1"/>
</dbReference>
<feature type="active site" description="Proton donor/acceptor" evidence="10">
    <location>
        <position position="296"/>
    </location>
</feature>
<evidence type="ECO:0000256" key="11">
    <source>
        <dbReference type="PIRSR" id="PIRSR038994-2"/>
    </source>
</evidence>
<sequence>MIETANYRLYQFSISLKGELIMSTVLTHATIYTGEQENPVIKDAYIRFDKQIEAMGPMAELVLTATDDVVRADRKVIVPGFIDVHTHGAYGFDTMDGVTEDIIKMVHGQISEGITAVFPTTMTQSVENISKSMTAVNEAAQQEPAIVGVHLEGPFINPHFKGAQPEEHIIAPSIDLVKRWHELSGNRVRLITYAPEQAADVRAFEDYLADNNIIGSVGHSNATRDFLQHNSKASHITHLYNAQRPMSHREPGVTGHAMLEDNIRTELIVDGFHVYPDMVNVAYKLKTANRIDLITDSMRAKGLGDGESELGGQKVWVKDKQARLADGTLAGSVLEFDDAFRNIMAFTGASIEEAIQMASVNQAVEFGLDTKGTLRIGKDADLNVFSADLSALEATYSLGRHFSKADAPTAEA</sequence>
<evidence type="ECO:0000256" key="6">
    <source>
        <dbReference type="ARBA" id="ARBA00023277"/>
    </source>
</evidence>
<feature type="binding site" evidence="11">
    <location>
        <position position="273"/>
    </location>
    <ligand>
        <name>substrate</name>
    </ligand>
</feature>
<evidence type="ECO:0000256" key="3">
    <source>
        <dbReference type="ARBA" id="ARBA00018029"/>
    </source>
</evidence>
<protein>
    <recommendedName>
        <fullName evidence="3">N-acetylglucosamine-6-phosphate deacetylase</fullName>
        <ecNumber evidence="2">3.5.1.25</ecNumber>
    </recommendedName>
</protein>
<dbReference type="Pfam" id="PF01979">
    <property type="entry name" value="Amidohydro_1"/>
    <property type="match status" value="1"/>
</dbReference>
<dbReference type="InterPro" id="IPR006680">
    <property type="entry name" value="Amidohydro-rel"/>
</dbReference>
<dbReference type="SUPFAM" id="SSF51338">
    <property type="entry name" value="Composite domain of metallo-dependent hydrolases"/>
    <property type="match status" value="1"/>
</dbReference>
<dbReference type="CDD" id="cd00854">
    <property type="entry name" value="NagA"/>
    <property type="match status" value="1"/>
</dbReference>
<gene>
    <name evidence="14" type="ORF">B6254_0349</name>
</gene>
<comment type="cofactor">
    <cofactor evidence="12">
        <name>a divalent metal cation</name>
        <dbReference type="ChEBI" id="CHEBI:60240"/>
    </cofactor>
    <text evidence="12">Binds 1 divalent metal cation per subunit.</text>
</comment>
<feature type="binding site" evidence="12">
    <location>
        <position position="152"/>
    </location>
    <ligand>
        <name>Zn(2+)</name>
        <dbReference type="ChEBI" id="CHEBI:29105"/>
    </ligand>
</feature>
<evidence type="ECO:0000256" key="2">
    <source>
        <dbReference type="ARBA" id="ARBA00011899"/>
    </source>
</evidence>
<reference evidence="14 15" key="1">
    <citation type="submission" date="2017-04" db="EMBL/GenBank/DDBJ databases">
        <title>Weissella cibaria strain m2 complete genome.</title>
        <authorList>
            <person name="Pan Q."/>
            <person name="Tan M."/>
            <person name="Yao F."/>
            <person name="Su S."/>
        </authorList>
    </citation>
    <scope>NUCLEOTIDE SEQUENCE [LARGE SCALE GENOMIC DNA]</scope>
    <source>
        <strain evidence="14 15">M2</strain>
    </source>
</reference>
<feature type="domain" description="Amidohydrolase-related" evidence="13">
    <location>
        <begin position="76"/>
        <end position="389"/>
    </location>
</feature>
<feature type="binding site" evidence="12">
    <location>
        <position position="238"/>
    </location>
    <ligand>
        <name>Zn(2+)</name>
        <dbReference type="ChEBI" id="CHEBI:29105"/>
    </ligand>
</feature>
<feature type="binding site" evidence="12">
    <location>
        <position position="219"/>
    </location>
    <ligand>
        <name>Zn(2+)</name>
        <dbReference type="ChEBI" id="CHEBI:29105"/>
    </ligand>
</feature>
<evidence type="ECO:0000313" key="14">
    <source>
        <dbReference type="EMBL" id="AWF94782.1"/>
    </source>
</evidence>
<evidence type="ECO:0000259" key="13">
    <source>
        <dbReference type="Pfam" id="PF01979"/>
    </source>
</evidence>
<dbReference type="InterPro" id="IPR011059">
    <property type="entry name" value="Metal-dep_hydrolase_composite"/>
</dbReference>
<feature type="binding site" evidence="11">
    <location>
        <position position="249"/>
    </location>
    <ligand>
        <name>substrate</name>
    </ligand>
</feature>
<evidence type="ECO:0000313" key="15">
    <source>
        <dbReference type="Proteomes" id="UP000244870"/>
    </source>
</evidence>